<proteinExistence type="predicted"/>
<protein>
    <submittedName>
        <fullName evidence="2">Uncharacterized protein</fullName>
    </submittedName>
</protein>
<evidence type="ECO:0000256" key="1">
    <source>
        <dbReference type="SAM" id="MobiDB-lite"/>
    </source>
</evidence>
<name>A0ABN9PE61_9DINO</name>
<feature type="region of interest" description="Disordered" evidence="1">
    <location>
        <begin position="241"/>
        <end position="282"/>
    </location>
</feature>
<evidence type="ECO:0000313" key="3">
    <source>
        <dbReference type="Proteomes" id="UP001189429"/>
    </source>
</evidence>
<sequence length="282" mass="31368">MIRRRARGGSENDWRGADGDARRASSADRSPGAAAPSSLGASAPRLERRRRADGDARGTSSAGRTPGAAAPASLGASGAQPAPCEHARRRPPEGARRRGVRAPPSPARHAHGGEGRSREGRGRKREENRKEGDGPTTIEANATKSDERCRTTRRSGNYKIPEPAPLRPMVMQPPGAGHAPTRHAQRVCTSHTLRRARWVRVLSRKLRASRRNGGRSSRRGKKGRNFWRSAQISSICAGPYSLARAAHQGRRQRRRPWRRRRRRRRRRSPAGPRERAWRQLNR</sequence>
<keyword evidence="3" id="KW-1185">Reference proteome</keyword>
<feature type="region of interest" description="Disordered" evidence="1">
    <location>
        <begin position="1"/>
        <end position="189"/>
    </location>
</feature>
<accession>A0ABN9PE61</accession>
<feature type="compositionally biased region" description="Low complexity" evidence="1">
    <location>
        <begin position="66"/>
        <end position="83"/>
    </location>
</feature>
<feature type="compositionally biased region" description="Basic and acidic residues" evidence="1">
    <location>
        <begin position="272"/>
        <end position="282"/>
    </location>
</feature>
<feature type="region of interest" description="Disordered" evidence="1">
    <location>
        <begin position="205"/>
        <end position="226"/>
    </location>
</feature>
<feature type="compositionally biased region" description="Basic and acidic residues" evidence="1">
    <location>
        <begin position="8"/>
        <end position="26"/>
    </location>
</feature>
<feature type="compositionally biased region" description="Basic and acidic residues" evidence="1">
    <location>
        <begin position="111"/>
        <end position="133"/>
    </location>
</feature>
<feature type="compositionally biased region" description="Basic residues" evidence="1">
    <location>
        <begin position="205"/>
        <end position="225"/>
    </location>
</feature>
<reference evidence="2" key="1">
    <citation type="submission" date="2023-10" db="EMBL/GenBank/DDBJ databases">
        <authorList>
            <person name="Chen Y."/>
            <person name="Shah S."/>
            <person name="Dougan E. K."/>
            <person name="Thang M."/>
            <person name="Chan C."/>
        </authorList>
    </citation>
    <scope>NUCLEOTIDE SEQUENCE [LARGE SCALE GENOMIC DNA]</scope>
</reference>
<feature type="compositionally biased region" description="Basic residues" evidence="1">
    <location>
        <begin position="247"/>
        <end position="268"/>
    </location>
</feature>
<gene>
    <name evidence="2" type="ORF">PCOR1329_LOCUS2135</name>
</gene>
<evidence type="ECO:0000313" key="2">
    <source>
        <dbReference type="EMBL" id="CAK0791161.1"/>
    </source>
</evidence>
<comment type="caution">
    <text evidence="2">The sequence shown here is derived from an EMBL/GenBank/DDBJ whole genome shotgun (WGS) entry which is preliminary data.</text>
</comment>
<organism evidence="2 3">
    <name type="scientific">Prorocentrum cordatum</name>
    <dbReference type="NCBI Taxonomy" id="2364126"/>
    <lineage>
        <taxon>Eukaryota</taxon>
        <taxon>Sar</taxon>
        <taxon>Alveolata</taxon>
        <taxon>Dinophyceae</taxon>
        <taxon>Prorocentrales</taxon>
        <taxon>Prorocentraceae</taxon>
        <taxon>Prorocentrum</taxon>
    </lineage>
</organism>
<feature type="compositionally biased region" description="Low complexity" evidence="1">
    <location>
        <begin position="27"/>
        <end position="44"/>
    </location>
</feature>
<dbReference type="EMBL" id="CAUYUJ010000532">
    <property type="protein sequence ID" value="CAK0791161.1"/>
    <property type="molecule type" value="Genomic_DNA"/>
</dbReference>
<dbReference type="Proteomes" id="UP001189429">
    <property type="component" value="Unassembled WGS sequence"/>
</dbReference>